<proteinExistence type="predicted"/>
<dbReference type="PANTHER" id="PTHR46577:SF1">
    <property type="entry name" value="HTH-TYPE TRANSCRIPTIONAL REGULATORY PROTEIN GABR"/>
    <property type="match status" value="1"/>
</dbReference>
<dbReference type="InterPro" id="IPR015421">
    <property type="entry name" value="PyrdxlP-dep_Trfase_major"/>
</dbReference>
<dbReference type="RefSeq" id="WP_195724419.1">
    <property type="nucleotide sequence ID" value="NZ_WJXB01000008.1"/>
</dbReference>
<dbReference type="AlphaFoldDB" id="A0A7X2H8F8"/>
<dbReference type="EMBL" id="WJXB01000008">
    <property type="protein sequence ID" value="MRN55429.1"/>
    <property type="molecule type" value="Genomic_DNA"/>
</dbReference>
<dbReference type="Gene3D" id="3.40.640.10">
    <property type="entry name" value="Type I PLP-dependent aspartate aminotransferase-like (Major domain)"/>
    <property type="match status" value="1"/>
</dbReference>
<reference evidence="1 2" key="1">
    <citation type="submission" date="2019-11" db="EMBL/GenBank/DDBJ databases">
        <title>Paenibacillus monticola sp. nov., a novel PGPR strain isolated from mountain sample in China.</title>
        <authorList>
            <person name="Zhao Q."/>
            <person name="Li H.-P."/>
            <person name="Zhang J.-L."/>
        </authorList>
    </citation>
    <scope>NUCLEOTIDE SEQUENCE [LARGE SCALE GENOMIC DNA]</scope>
    <source>
        <strain evidence="1 2">LC-T2</strain>
    </source>
</reference>
<gene>
    <name evidence="1" type="ORF">GJB61_20825</name>
</gene>
<organism evidence="1 2">
    <name type="scientific">Paenibacillus monticola</name>
    <dbReference type="NCBI Taxonomy" id="2666075"/>
    <lineage>
        <taxon>Bacteria</taxon>
        <taxon>Bacillati</taxon>
        <taxon>Bacillota</taxon>
        <taxon>Bacilli</taxon>
        <taxon>Bacillales</taxon>
        <taxon>Paenibacillaceae</taxon>
        <taxon>Paenibacillus</taxon>
    </lineage>
</organism>
<evidence type="ECO:0000313" key="1">
    <source>
        <dbReference type="EMBL" id="MRN55429.1"/>
    </source>
</evidence>
<keyword evidence="2" id="KW-1185">Reference proteome</keyword>
<dbReference type="Proteomes" id="UP000463051">
    <property type="component" value="Unassembled WGS sequence"/>
</dbReference>
<dbReference type="InterPro" id="IPR015424">
    <property type="entry name" value="PyrdxlP-dep_Trfase"/>
</dbReference>
<comment type="caution">
    <text evidence="1">The sequence shown here is derived from an EMBL/GenBank/DDBJ whole genome shotgun (WGS) entry which is preliminary data.</text>
</comment>
<dbReference type="SUPFAM" id="SSF53383">
    <property type="entry name" value="PLP-dependent transferases"/>
    <property type="match status" value="1"/>
</dbReference>
<evidence type="ECO:0008006" key="3">
    <source>
        <dbReference type="Google" id="ProtNLM"/>
    </source>
</evidence>
<protein>
    <recommendedName>
        <fullName evidence="3">Aminotransferase class I/classII domain-containing protein</fullName>
    </recommendedName>
</protein>
<evidence type="ECO:0000313" key="2">
    <source>
        <dbReference type="Proteomes" id="UP000463051"/>
    </source>
</evidence>
<accession>A0A7X2H8F8</accession>
<sequence length="132" mass="15220">MKKRSPVSLLQQRIIHQFILSGHWENHLRKITVANKRKYDLLIRTIQEWMGDKVTIHGGNAGLHILLESSQGLSESDMIKRAKVNRVLVYPVSTFWLEEKRYSDNMVLLGFGNVPEANIVDGVRQLAKAWEI</sequence>
<dbReference type="PANTHER" id="PTHR46577">
    <property type="entry name" value="HTH-TYPE TRANSCRIPTIONAL REGULATORY PROTEIN GABR"/>
    <property type="match status" value="1"/>
</dbReference>
<dbReference type="InterPro" id="IPR051446">
    <property type="entry name" value="HTH_trans_reg/aminotransferase"/>
</dbReference>
<name>A0A7X2H8F8_9BACL</name>